<reference evidence="2 3" key="1">
    <citation type="submission" date="2022-02" db="EMBL/GenBank/DDBJ databases">
        <title>Shinella B3.7 sp. nov., isolated from Sediment (Zhairuo Island).</title>
        <authorList>
            <person name="Chen G."/>
        </authorList>
    </citation>
    <scope>NUCLEOTIDE SEQUENCE [LARGE SCALE GENOMIC DNA]</scope>
    <source>
        <strain evidence="2 3">B3.7</strain>
    </source>
</reference>
<dbReference type="RefSeq" id="WP_241600586.1">
    <property type="nucleotide sequence ID" value="NZ_JAKVIN010000003.1"/>
</dbReference>
<dbReference type="EMBL" id="JAKVIN010000003">
    <property type="protein sequence ID" value="MCJ8149489.1"/>
    <property type="molecule type" value="Genomic_DNA"/>
</dbReference>
<sequence>MPSKTIPCKITAKIIQEASDRAKTGLVSGDTVIYADSSTPGLQIRVQGKRAFWAVKYGDFTRTIGFVYAAKEPHRLLPSVTEARDLAAEAKKVLDDDPRKFDSFLSLFYNLPKDEKNGHRDPEEARRLARGLITTWTLRQCFEFMIEDRQRPGAEEPVKKGRSGSLQEWDLTLRRPAMQAVLDMPAAILTRGDFDDVRKEMLKIGIEPTNKAMSAVRTCLSYCLKWAPGKSGLDEKNQWWLLLARGGKSNTRDRSPTVDDIVRVLLLAEEYLEKPLPGRTDAKHGIGANVFAALWWLMLTAQRTYAALHLERVKLFPDTSPESPGPGWYLAVWPEDVMKAGKEHVIPIPPRVVKHMLPLIAAAKNSDSIWAFPSSEGNSEKDITVNESSVRLFMRRLAARDTLALDKKGNRKSGFVDFFEVFNIPWWTPHDIRNSIGKELDRAGIPGGSSVILAHKITLPKGSQPDRRRADWLEQFVEDITARAYHDPVRMQLKAKAMLVWTNKILDRYFELKGVNDEFIRERRNGLLATYVASDLHHLQDAIVYARSRYQDDLADARTAVEEDRSTLDEIRKEITSALRITDEMPSRLRIATATLEQSEIGLKALESDHAGSILQLAEQFRDDIGMRFDARAVDLKLEQIYRAAGRELLDENRFQPSRDVADYQNLRRQLVIGEISFEELKSEATRMYGFEHPKVATDQATLRQQLADEFGLDFRSDR</sequence>
<protein>
    <recommendedName>
        <fullName evidence="4">Integrase DNA-binding domain-containing protein</fullName>
    </recommendedName>
</protein>
<name>A0ABT0CLK7_9HYPH</name>
<dbReference type="SUPFAM" id="SSF56349">
    <property type="entry name" value="DNA breaking-rejoining enzymes"/>
    <property type="match status" value="1"/>
</dbReference>
<dbReference type="Gene3D" id="1.10.443.10">
    <property type="entry name" value="Intergrase catalytic core"/>
    <property type="match status" value="1"/>
</dbReference>
<evidence type="ECO:0000313" key="3">
    <source>
        <dbReference type="Proteomes" id="UP001201844"/>
    </source>
</evidence>
<evidence type="ECO:0000256" key="1">
    <source>
        <dbReference type="ARBA" id="ARBA00023172"/>
    </source>
</evidence>
<keyword evidence="1" id="KW-0233">DNA recombination</keyword>
<comment type="caution">
    <text evidence="2">The sequence shown here is derived from an EMBL/GenBank/DDBJ whole genome shotgun (WGS) entry which is preliminary data.</text>
</comment>
<dbReference type="Proteomes" id="UP001201844">
    <property type="component" value="Unassembled WGS sequence"/>
</dbReference>
<keyword evidence="3" id="KW-1185">Reference proteome</keyword>
<gene>
    <name evidence="2" type="ORF">MKI86_10115</name>
</gene>
<proteinExistence type="predicted"/>
<accession>A0ABT0CLK7</accession>
<dbReference type="InterPro" id="IPR013762">
    <property type="entry name" value="Integrase-like_cat_sf"/>
</dbReference>
<dbReference type="InterPro" id="IPR011010">
    <property type="entry name" value="DNA_brk_join_enz"/>
</dbReference>
<evidence type="ECO:0000313" key="2">
    <source>
        <dbReference type="EMBL" id="MCJ8149489.1"/>
    </source>
</evidence>
<evidence type="ECO:0008006" key="4">
    <source>
        <dbReference type="Google" id="ProtNLM"/>
    </source>
</evidence>
<organism evidence="2 3">
    <name type="scientific">Shinella sedimenti</name>
    <dbReference type="NCBI Taxonomy" id="2919913"/>
    <lineage>
        <taxon>Bacteria</taxon>
        <taxon>Pseudomonadati</taxon>
        <taxon>Pseudomonadota</taxon>
        <taxon>Alphaproteobacteria</taxon>
        <taxon>Hyphomicrobiales</taxon>
        <taxon>Rhizobiaceae</taxon>
        <taxon>Shinella</taxon>
    </lineage>
</organism>